<dbReference type="Pfam" id="PF21906">
    <property type="entry name" value="WHD_NrtR"/>
    <property type="match status" value="1"/>
</dbReference>
<evidence type="ECO:0000259" key="1">
    <source>
        <dbReference type="PROSITE" id="PS51462"/>
    </source>
</evidence>
<dbReference type="CDD" id="cd18873">
    <property type="entry name" value="NUDIX_NadM_like"/>
    <property type="match status" value="1"/>
</dbReference>
<dbReference type="AlphaFoldDB" id="A0A173MGG0"/>
<organism evidence="2 3">
    <name type="scientific">Filimonas lacunae</name>
    <dbReference type="NCBI Taxonomy" id="477680"/>
    <lineage>
        <taxon>Bacteria</taxon>
        <taxon>Pseudomonadati</taxon>
        <taxon>Bacteroidota</taxon>
        <taxon>Chitinophagia</taxon>
        <taxon>Chitinophagales</taxon>
        <taxon>Chitinophagaceae</taxon>
        <taxon>Filimonas</taxon>
    </lineage>
</organism>
<name>A0A173MGG0_9BACT</name>
<sequence>MLDIISVPPKNDFTFAVMENMDLFIQRSEQNYQNCVPHISIDCVVFGFYGGTLKVLLLKMKGQKKWGLPGGFLLKEEDADDAAQRILTARTGATKVFLEQFKTFTQPNRSEGALKHMPDGIWFKQRFISIGYYALVNYQDIEPKPDEISDACEWKNIDEVPELMMDHRTIFDAALRNLRIELNYKPIGYNLLPEEFTMPELQSLYETLLGRTLNRGNFLRKMLAYDILIKHDKTRTIGAHRSPILYSFDITKYNTALEGGMSEAW</sequence>
<keyword evidence="3" id="KW-1185">Reference proteome</keyword>
<protein>
    <submittedName>
        <fullName evidence="2">NUDIX domain-containing protein</fullName>
    </submittedName>
</protein>
<accession>A0A173MGG0</accession>
<evidence type="ECO:0000313" key="2">
    <source>
        <dbReference type="EMBL" id="SIT27428.1"/>
    </source>
</evidence>
<gene>
    <name evidence="2" type="ORF">SAMN05421788_107233</name>
</gene>
<dbReference type="InterPro" id="IPR036390">
    <property type="entry name" value="WH_DNA-bd_sf"/>
</dbReference>
<evidence type="ECO:0000313" key="3">
    <source>
        <dbReference type="Proteomes" id="UP000186917"/>
    </source>
</evidence>
<dbReference type="Pfam" id="PF00293">
    <property type="entry name" value="NUDIX"/>
    <property type="match status" value="1"/>
</dbReference>
<dbReference type="STRING" id="477680.SAMN05421788_107233"/>
<dbReference type="PROSITE" id="PS51462">
    <property type="entry name" value="NUDIX"/>
    <property type="match status" value="1"/>
</dbReference>
<dbReference type="PANTHER" id="PTHR43736">
    <property type="entry name" value="ADP-RIBOSE PYROPHOSPHATASE"/>
    <property type="match status" value="1"/>
</dbReference>
<dbReference type="EMBL" id="FTOR01000007">
    <property type="protein sequence ID" value="SIT27428.1"/>
    <property type="molecule type" value="Genomic_DNA"/>
</dbReference>
<feature type="domain" description="Nudix hydrolase" evidence="1">
    <location>
        <begin position="36"/>
        <end position="179"/>
    </location>
</feature>
<dbReference type="Gene3D" id="1.10.10.10">
    <property type="entry name" value="Winged helix-like DNA-binding domain superfamily/Winged helix DNA-binding domain"/>
    <property type="match status" value="1"/>
</dbReference>
<dbReference type="Gene3D" id="3.90.79.10">
    <property type="entry name" value="Nucleoside Triphosphate Pyrophosphohydrolase"/>
    <property type="match status" value="1"/>
</dbReference>
<proteinExistence type="predicted"/>
<dbReference type="SUPFAM" id="SSF55811">
    <property type="entry name" value="Nudix"/>
    <property type="match status" value="1"/>
</dbReference>
<dbReference type="InterPro" id="IPR000086">
    <property type="entry name" value="NUDIX_hydrolase_dom"/>
</dbReference>
<dbReference type="PANTHER" id="PTHR43736:SF4">
    <property type="entry name" value="SLR1690 PROTEIN"/>
    <property type="match status" value="1"/>
</dbReference>
<dbReference type="InterPro" id="IPR015797">
    <property type="entry name" value="NUDIX_hydrolase-like_dom_sf"/>
</dbReference>
<dbReference type="InterPro" id="IPR054105">
    <property type="entry name" value="WHD_NrtR"/>
</dbReference>
<reference evidence="3" key="1">
    <citation type="submission" date="2017-01" db="EMBL/GenBank/DDBJ databases">
        <authorList>
            <person name="Varghese N."/>
            <person name="Submissions S."/>
        </authorList>
    </citation>
    <scope>NUCLEOTIDE SEQUENCE [LARGE SCALE GENOMIC DNA]</scope>
    <source>
        <strain evidence="3">DSM 21054</strain>
    </source>
</reference>
<dbReference type="InterPro" id="IPR036388">
    <property type="entry name" value="WH-like_DNA-bd_sf"/>
</dbReference>
<dbReference type="SUPFAM" id="SSF46785">
    <property type="entry name" value="Winged helix' DNA-binding domain"/>
    <property type="match status" value="1"/>
</dbReference>
<dbReference type="Proteomes" id="UP000186917">
    <property type="component" value="Unassembled WGS sequence"/>
</dbReference>
<dbReference type="KEGG" id="fln:FLA_2589"/>